<dbReference type="EMBL" id="CP003051">
    <property type="protein sequence ID" value="AGA90439.1"/>
    <property type="molecule type" value="Genomic_DNA"/>
</dbReference>
<gene>
    <name evidence="2" type="ORF">Thimo_1661</name>
</gene>
<protein>
    <submittedName>
        <fullName evidence="2">Uncharacterized protein</fullName>
    </submittedName>
</protein>
<dbReference type="eggNOG" id="COG4974">
    <property type="taxonomic scope" value="Bacteria"/>
</dbReference>
<name>L0GYP5_9GAMM</name>
<sequence>MMSDPASSPTRPFAKRVGSRRERGRPSGWDRYLSALEWARVPLAQRRWYIEQAETFAAAVRPKRLVEVSAAEITAFFPRYPREQQLDDWQFRQMVNALQLLLQEGKARRRRKARV</sequence>
<feature type="region of interest" description="Disordered" evidence="1">
    <location>
        <begin position="1"/>
        <end position="27"/>
    </location>
</feature>
<evidence type="ECO:0000256" key="1">
    <source>
        <dbReference type="SAM" id="MobiDB-lite"/>
    </source>
</evidence>
<dbReference type="KEGG" id="tmb:Thimo_1661"/>
<organism evidence="2 3">
    <name type="scientific">Thioflavicoccus mobilis 8321</name>
    <dbReference type="NCBI Taxonomy" id="765912"/>
    <lineage>
        <taxon>Bacteria</taxon>
        <taxon>Pseudomonadati</taxon>
        <taxon>Pseudomonadota</taxon>
        <taxon>Gammaproteobacteria</taxon>
        <taxon>Chromatiales</taxon>
        <taxon>Chromatiaceae</taxon>
        <taxon>Thioflavicoccus</taxon>
    </lineage>
</organism>
<keyword evidence="3" id="KW-1185">Reference proteome</keyword>
<dbReference type="STRING" id="765912.Thimo_1661"/>
<dbReference type="Proteomes" id="UP000010816">
    <property type="component" value="Chromosome"/>
</dbReference>
<accession>L0GYP5</accession>
<proteinExistence type="predicted"/>
<evidence type="ECO:0000313" key="2">
    <source>
        <dbReference type="EMBL" id="AGA90439.1"/>
    </source>
</evidence>
<reference evidence="2 3" key="1">
    <citation type="submission" date="2011-09" db="EMBL/GenBank/DDBJ databases">
        <title>Complete sequence of chromosome of Thioflavicoccus mobilis 8321.</title>
        <authorList>
            <consortium name="US DOE Joint Genome Institute"/>
            <person name="Lucas S."/>
            <person name="Han J."/>
            <person name="Lapidus A."/>
            <person name="Cheng J.-F."/>
            <person name="Goodwin L."/>
            <person name="Pitluck S."/>
            <person name="Peters L."/>
            <person name="Ovchinnikova G."/>
            <person name="Lu M."/>
            <person name="Detter J.C."/>
            <person name="Han C."/>
            <person name="Tapia R."/>
            <person name="Land M."/>
            <person name="Hauser L."/>
            <person name="Kyrpides N."/>
            <person name="Ivanova N."/>
            <person name="Pagani I."/>
            <person name="Vogl K."/>
            <person name="Liu Z."/>
            <person name="Imhoff J."/>
            <person name="Thiel V."/>
            <person name="Frigaard N.-U."/>
            <person name="Bryant D."/>
            <person name="Woyke T."/>
        </authorList>
    </citation>
    <scope>NUCLEOTIDE SEQUENCE [LARGE SCALE GENOMIC DNA]</scope>
    <source>
        <strain evidence="2 3">8321</strain>
    </source>
</reference>
<feature type="compositionally biased region" description="Polar residues" evidence="1">
    <location>
        <begin position="1"/>
        <end position="10"/>
    </location>
</feature>
<dbReference type="HOGENOM" id="CLU_2107880_0_0_6"/>
<dbReference type="AlphaFoldDB" id="L0GYP5"/>
<evidence type="ECO:0000313" key="3">
    <source>
        <dbReference type="Proteomes" id="UP000010816"/>
    </source>
</evidence>